<name>A0ABQ9XSM9_9EUKA</name>
<reference evidence="1 2" key="1">
    <citation type="journal article" date="2022" name="bioRxiv">
        <title>Genomics of Preaxostyla Flagellates Illuminates Evolutionary Transitions and the Path Towards Mitochondrial Loss.</title>
        <authorList>
            <person name="Novak L.V.F."/>
            <person name="Treitli S.C."/>
            <person name="Pyrih J."/>
            <person name="Halakuc P."/>
            <person name="Pipaliya S.V."/>
            <person name="Vacek V."/>
            <person name="Brzon O."/>
            <person name="Soukal P."/>
            <person name="Eme L."/>
            <person name="Dacks J.B."/>
            <person name="Karnkowska A."/>
            <person name="Elias M."/>
            <person name="Hampl V."/>
        </authorList>
    </citation>
    <scope>NUCLEOTIDE SEQUENCE [LARGE SCALE GENOMIC DNA]</scope>
    <source>
        <strain evidence="1">NAU3</strain>
        <tissue evidence="1">Gut</tissue>
    </source>
</reference>
<accession>A0ABQ9XSM9</accession>
<gene>
    <name evidence="1" type="ORF">BLNAU_11401</name>
</gene>
<evidence type="ECO:0000313" key="1">
    <source>
        <dbReference type="EMBL" id="KAK2953680.1"/>
    </source>
</evidence>
<comment type="caution">
    <text evidence="1">The sequence shown here is derived from an EMBL/GenBank/DDBJ whole genome shotgun (WGS) entry which is preliminary data.</text>
</comment>
<dbReference type="EMBL" id="JARBJD010000088">
    <property type="protein sequence ID" value="KAK2953680.1"/>
    <property type="molecule type" value="Genomic_DNA"/>
</dbReference>
<keyword evidence="2" id="KW-1185">Reference proteome</keyword>
<protein>
    <submittedName>
        <fullName evidence="1">Uncharacterized protein</fullName>
    </submittedName>
</protein>
<proteinExistence type="predicted"/>
<sequence length="316" mass="35272">MFPVLRTTGSGSSTRDCFFQSFGCQTLLQFSENISPVDDKGRVIPISIHAYPAMENNLRVTLERQHFVVTAPEMDFLSPSDQRCFFNGASEADPSFCAFTLVEEATLELHDMNVGYTKHQVAHLIESTSLFLLDGLNFTLSYDFESTLVLFEVAAGTLVMKDLHFISVVHWDGNFRHLNAPLVKLESSPSLTNSEQKCTLQLLGCSFKDIHAAVGFSLIEMDTASLCAIQCPSIENCVDVDDNPMRIIDVAGASLWKLITRQTWTGFSTTNQCPSTSEISLVTCKETMGGRSNQEKPNRINQKQLYLFPKRLTTRD</sequence>
<evidence type="ECO:0000313" key="2">
    <source>
        <dbReference type="Proteomes" id="UP001281761"/>
    </source>
</evidence>
<organism evidence="1 2">
    <name type="scientific">Blattamonas nauphoetae</name>
    <dbReference type="NCBI Taxonomy" id="2049346"/>
    <lineage>
        <taxon>Eukaryota</taxon>
        <taxon>Metamonada</taxon>
        <taxon>Preaxostyla</taxon>
        <taxon>Oxymonadida</taxon>
        <taxon>Blattamonas</taxon>
    </lineage>
</organism>
<dbReference type="Proteomes" id="UP001281761">
    <property type="component" value="Unassembled WGS sequence"/>
</dbReference>